<dbReference type="AlphaFoldDB" id="A0A857GWX5"/>
<dbReference type="SUPFAM" id="SSF81321">
    <property type="entry name" value="Family A G protein-coupled receptor-like"/>
    <property type="match status" value="1"/>
</dbReference>
<dbReference type="GO" id="GO:0016020">
    <property type="term" value="C:membrane"/>
    <property type="evidence" value="ECO:0007669"/>
    <property type="project" value="UniProtKB-SubCell"/>
</dbReference>
<dbReference type="InterPro" id="IPR017452">
    <property type="entry name" value="GPCR_Rhodpsn_7TM"/>
</dbReference>
<dbReference type="Pfam" id="PF00001">
    <property type="entry name" value="7tm_1"/>
    <property type="match status" value="1"/>
</dbReference>
<keyword evidence="2 8" id="KW-0812">Transmembrane</keyword>
<dbReference type="GeneID" id="105844139"/>
<feature type="domain" description="G-protein coupled receptors family 1 profile" evidence="9">
    <location>
        <begin position="21"/>
        <end position="271"/>
    </location>
</feature>
<keyword evidence="7" id="KW-0807">Transducer</keyword>
<feature type="transmembrane region" description="Helical" evidence="8">
    <location>
        <begin position="42"/>
        <end position="65"/>
    </location>
</feature>
<protein>
    <submittedName>
        <fullName evidence="10">Opsin</fullName>
    </submittedName>
</protein>
<dbReference type="GO" id="GO:0004930">
    <property type="term" value="F:G protein-coupled receptor activity"/>
    <property type="evidence" value="ECO:0007669"/>
    <property type="project" value="UniProtKB-KW"/>
</dbReference>
<evidence type="ECO:0000256" key="3">
    <source>
        <dbReference type="ARBA" id="ARBA00022989"/>
    </source>
</evidence>
<dbReference type="PANTHER" id="PTHR24240">
    <property type="entry name" value="OPSIN"/>
    <property type="match status" value="1"/>
</dbReference>
<comment type="subcellular location">
    <subcellularLocation>
        <location evidence="1">Membrane</location>
        <topology evidence="1">Multi-pass membrane protein</topology>
    </subcellularLocation>
</comment>
<dbReference type="Gene3D" id="1.20.1070.10">
    <property type="entry name" value="Rhodopsin 7-helix transmembrane proteins"/>
    <property type="match status" value="1"/>
</dbReference>
<feature type="transmembrane region" description="Helical" evidence="8">
    <location>
        <begin position="118"/>
        <end position="138"/>
    </location>
</feature>
<gene>
    <name evidence="10" type="primary">OpD37</name>
</gene>
<dbReference type="InterPro" id="IPR050125">
    <property type="entry name" value="GPCR_opsins"/>
</dbReference>
<feature type="transmembrane region" description="Helical" evidence="8">
    <location>
        <begin position="217"/>
        <end position="238"/>
    </location>
</feature>
<organism evidence="10">
    <name type="scientific">Hydra vulgaris</name>
    <name type="common">Hydra</name>
    <name type="synonym">Hydra attenuata</name>
    <dbReference type="NCBI Taxonomy" id="6087"/>
    <lineage>
        <taxon>Eukaryota</taxon>
        <taxon>Metazoa</taxon>
        <taxon>Cnidaria</taxon>
        <taxon>Hydrozoa</taxon>
        <taxon>Hydroidolina</taxon>
        <taxon>Anthoathecata</taxon>
        <taxon>Aplanulata</taxon>
        <taxon>Hydridae</taxon>
        <taxon>Hydra</taxon>
    </lineage>
</organism>
<evidence type="ECO:0000256" key="4">
    <source>
        <dbReference type="ARBA" id="ARBA00023040"/>
    </source>
</evidence>
<sequence length="311" mass="35654">MNTNKLVQSVLSTVLVTSVVLNMTACYVILVKVKRKEITHLFVVSISMTNLLETMIGLTPQILIADQSLLEKTPLCIASGFIVLGFAITNISHLAMLSFIRTFAIKYPMRYLQLHKMFWCKVASILVCYANGFFWAILPLLGWSKYELDLDKKRCSLDWSLTKANSFSYILTIFIFCNILPGIIIVLTLYFSKKTVFRRKTCKDCQNRETNILEKEYLRVCFLSATAYFLFWTTYAIVSVLTLLKVFVPVELTTTTALVAKLSTISNVLINCYVIKSFRKQLLNLMLIRFIKKYLWVLIACKKSSVNDDIN</sequence>
<keyword evidence="3 8" id="KW-1133">Transmembrane helix</keyword>
<keyword evidence="4" id="KW-0297">G-protein coupled receptor</keyword>
<evidence type="ECO:0000256" key="7">
    <source>
        <dbReference type="ARBA" id="ARBA00023224"/>
    </source>
</evidence>
<dbReference type="OrthoDB" id="2101615at2759"/>
<feature type="transmembrane region" description="Helical" evidence="8">
    <location>
        <begin position="258"/>
        <end position="275"/>
    </location>
</feature>
<keyword evidence="5 8" id="KW-0472">Membrane</keyword>
<evidence type="ECO:0000259" key="9">
    <source>
        <dbReference type="PROSITE" id="PS50262"/>
    </source>
</evidence>
<dbReference type="InterPro" id="IPR000276">
    <property type="entry name" value="GPCR_Rhodpsn"/>
</dbReference>
<evidence type="ECO:0000256" key="1">
    <source>
        <dbReference type="ARBA" id="ARBA00004141"/>
    </source>
</evidence>
<feature type="transmembrane region" description="Helical" evidence="8">
    <location>
        <begin position="6"/>
        <end position="30"/>
    </location>
</feature>
<evidence type="ECO:0000313" key="10">
    <source>
        <dbReference type="EMBL" id="QHF16611.1"/>
    </source>
</evidence>
<evidence type="ECO:0000256" key="5">
    <source>
        <dbReference type="ARBA" id="ARBA00023136"/>
    </source>
</evidence>
<dbReference type="EMBL" id="MN822291">
    <property type="protein sequence ID" value="QHF16611.1"/>
    <property type="molecule type" value="mRNA"/>
</dbReference>
<accession>A0A857GWX5</accession>
<proteinExistence type="evidence at transcript level"/>
<evidence type="ECO:0000256" key="6">
    <source>
        <dbReference type="ARBA" id="ARBA00023170"/>
    </source>
</evidence>
<dbReference type="PROSITE" id="PS50262">
    <property type="entry name" value="G_PROTEIN_RECEP_F1_2"/>
    <property type="match status" value="1"/>
</dbReference>
<name>A0A857GWX5_HYDVU</name>
<evidence type="ECO:0000256" key="2">
    <source>
        <dbReference type="ARBA" id="ARBA00022692"/>
    </source>
</evidence>
<dbReference type="PRINTS" id="PR00237">
    <property type="entry name" value="GPCRRHODOPSN"/>
</dbReference>
<keyword evidence="6" id="KW-0675">Receptor</keyword>
<dbReference type="SMR" id="A0A857GWX5"/>
<evidence type="ECO:0000256" key="8">
    <source>
        <dbReference type="SAM" id="Phobius"/>
    </source>
</evidence>
<feature type="transmembrane region" description="Helical" evidence="8">
    <location>
        <begin position="77"/>
        <end position="97"/>
    </location>
</feature>
<feature type="transmembrane region" description="Helical" evidence="8">
    <location>
        <begin position="167"/>
        <end position="191"/>
    </location>
</feature>
<dbReference type="KEGG" id="hmg:105844139"/>
<reference evidence="10" key="1">
    <citation type="journal article" date="2019" name="BMC Genomics">
        <title>Molecular evolution and expression of opsin genes in Hydra vulgaris.</title>
        <authorList>
            <person name="Macias-Munoz A."/>
            <person name="Murad R."/>
            <person name="Mortazavi A."/>
        </authorList>
    </citation>
    <scope>NUCLEOTIDE SEQUENCE</scope>
</reference>